<gene>
    <name evidence="7" type="ORF">ACFSBK_01900</name>
</gene>
<sequence length="638" mass="72061">MEPIRTNLEAFKKKMFDTLPYLCLGIILFATIILFFGSANAVIGIIFLFFAKGAVHSAFTIESHLTSGFLFLLMAVLGTFATMGYLTSIVLNFLVFFLLIFVYSDDFAPKNYFLFGLEFVLMQMNPGTFDMLLNRSFAVLYGFAVTTLFIIVAKRLKKEPAENPLIKKGFAVISNQLNSLSKGELSQLHAGEIFDIASKYCAVEYNTVFKQNGLMSGKEKNRFQLVLCLEQLGQLINEAKLHYEELDQADRSYFYDLSKLFENSMTRDKLISQLEHFLKNSHLQDSHLNSDWRLLLQSLIKTLHAKTEKVNHTATVKNKLAYKGSQLKQHWGFHYFQFRFAIQKSLILAFSFALANALPFSNSYWIPIMVYTTIGAYPDEAFKSAVTRVGGTLAGLACFVLVTQFIPVNIRLFVVLFIGLTIILSTTNVFITMIAGTQMAVSSIAPVFDTIPSILLRFACVIVGAVIAVVGGRLILRANRDDNYQAKLNELLQIDNQLVTELNHALEQGMRGNHVSELILSLHLTTNELLKAMPRRKMIDKVQLAKLIIYNRSFLKEVLLIFMSLDLSKTDKENSETIQEALIVLEHLLATKTEVQKESEIYSAYIEKAKSKTNLDYRIAKCSLAFQQIRGKVHLSGD</sequence>
<protein>
    <submittedName>
        <fullName evidence="7">FUSC family protein</fullName>
    </submittedName>
</protein>
<evidence type="ECO:0000259" key="6">
    <source>
        <dbReference type="Pfam" id="PF13515"/>
    </source>
</evidence>
<evidence type="ECO:0000256" key="4">
    <source>
        <dbReference type="ARBA" id="ARBA00023136"/>
    </source>
</evidence>
<keyword evidence="3 5" id="KW-1133">Transmembrane helix</keyword>
<feature type="transmembrane region" description="Helical" evidence="5">
    <location>
        <begin position="135"/>
        <end position="153"/>
    </location>
</feature>
<feature type="domain" description="Integral membrane bound transporter" evidence="6">
    <location>
        <begin position="351"/>
        <end position="470"/>
    </location>
</feature>
<reference evidence="8" key="1">
    <citation type="journal article" date="2019" name="Int. J. Syst. Evol. Microbiol.">
        <title>The Global Catalogue of Microorganisms (GCM) 10K type strain sequencing project: providing services to taxonomists for standard genome sequencing and annotation.</title>
        <authorList>
            <consortium name="The Broad Institute Genomics Platform"/>
            <consortium name="The Broad Institute Genome Sequencing Center for Infectious Disease"/>
            <person name="Wu L."/>
            <person name="Ma J."/>
        </authorList>
    </citation>
    <scope>NUCLEOTIDE SEQUENCE [LARGE SCALE GENOMIC DNA]</scope>
    <source>
        <strain evidence="8">KCTC 42143</strain>
    </source>
</reference>
<evidence type="ECO:0000256" key="1">
    <source>
        <dbReference type="ARBA" id="ARBA00004141"/>
    </source>
</evidence>
<name>A0ABW4NLH4_9LACT</name>
<dbReference type="InterPro" id="IPR049453">
    <property type="entry name" value="Memb_transporter_dom"/>
</dbReference>
<keyword evidence="2 5" id="KW-0812">Transmembrane</keyword>
<feature type="transmembrane region" description="Helical" evidence="5">
    <location>
        <begin position="413"/>
        <end position="434"/>
    </location>
</feature>
<dbReference type="RefSeq" id="WP_058919031.1">
    <property type="nucleotide sequence ID" value="NZ_JBHSQC010000015.1"/>
</dbReference>
<dbReference type="Proteomes" id="UP001597285">
    <property type="component" value="Unassembled WGS sequence"/>
</dbReference>
<feature type="transmembrane region" description="Helical" evidence="5">
    <location>
        <begin position="70"/>
        <end position="100"/>
    </location>
</feature>
<feature type="transmembrane region" description="Helical" evidence="5">
    <location>
        <begin position="385"/>
        <end position="406"/>
    </location>
</feature>
<organism evidence="7 8">
    <name type="scientific">Carnobacterium antarcticum</name>
    <dbReference type="NCBI Taxonomy" id="2126436"/>
    <lineage>
        <taxon>Bacteria</taxon>
        <taxon>Bacillati</taxon>
        <taxon>Bacillota</taxon>
        <taxon>Bacilli</taxon>
        <taxon>Lactobacillales</taxon>
        <taxon>Carnobacteriaceae</taxon>
        <taxon>Carnobacterium</taxon>
    </lineage>
</organism>
<feature type="transmembrane region" description="Helical" evidence="5">
    <location>
        <begin position="454"/>
        <end position="476"/>
    </location>
</feature>
<accession>A0ABW4NLH4</accession>
<evidence type="ECO:0000313" key="8">
    <source>
        <dbReference type="Proteomes" id="UP001597285"/>
    </source>
</evidence>
<comment type="caution">
    <text evidence="7">The sequence shown here is derived from an EMBL/GenBank/DDBJ whole genome shotgun (WGS) entry which is preliminary data.</text>
</comment>
<dbReference type="EMBL" id="JBHUFF010000008">
    <property type="protein sequence ID" value="MFD1798611.1"/>
    <property type="molecule type" value="Genomic_DNA"/>
</dbReference>
<feature type="transmembrane region" description="Helical" evidence="5">
    <location>
        <begin position="346"/>
        <end position="365"/>
    </location>
</feature>
<evidence type="ECO:0000313" key="7">
    <source>
        <dbReference type="EMBL" id="MFD1798611.1"/>
    </source>
</evidence>
<keyword evidence="4 5" id="KW-0472">Membrane</keyword>
<comment type="subcellular location">
    <subcellularLocation>
        <location evidence="1">Membrane</location>
        <topology evidence="1">Multi-pass membrane protein</topology>
    </subcellularLocation>
</comment>
<evidence type="ECO:0000256" key="3">
    <source>
        <dbReference type="ARBA" id="ARBA00022989"/>
    </source>
</evidence>
<evidence type="ECO:0000256" key="2">
    <source>
        <dbReference type="ARBA" id="ARBA00022692"/>
    </source>
</evidence>
<dbReference type="Pfam" id="PF13515">
    <property type="entry name" value="FUSC_2"/>
    <property type="match status" value="1"/>
</dbReference>
<keyword evidence="8" id="KW-1185">Reference proteome</keyword>
<evidence type="ECO:0000256" key="5">
    <source>
        <dbReference type="SAM" id="Phobius"/>
    </source>
</evidence>
<proteinExistence type="predicted"/>
<feature type="transmembrane region" description="Helical" evidence="5">
    <location>
        <begin position="21"/>
        <end position="50"/>
    </location>
</feature>